<sequence length="505" mass="57783">MEMNLNVLGYVVLGIVSVYAIYRRFCPGMKLPPGPGEWPVIGSLHLLGSLPHRSLDRLSQRYGPIMYVKLGSVPCVVASSADMAREFLKTHDLTFSSRPKIAAGKYTVYNYSDITWSPYGDHWRRARKICLMELFSKKRLESFEYIRMEEVCSMVASVFRTSTGGLPVHLREETYTVSNNIISRMVLGRRYLEESANHKIKPHEFKEMLQELFVLNGVFNIGDYLPWLGFLDLQGYVKRMKALSKRLNVFLEEVLEEHERRRRSVPDYVPADMVDVLLQQSDDPNNHLSPNRVKGFTQDMIAGGTESSATLVEWGLAELLKKPEIFAKASEEMERIVGKERWVEEKDIASMEYLQCIVKETMRLHPVAPLLVPHLSTEHCKIAGYDIPANTRLFVSVWTIARDEQLWEKAEEFRPERFHGSSMDVKGTDFELLPFGAGRRMCPGYNLGLKVVQLGLANLIHGFHWRLPPHQELDMTETYGLSTPKADPLVAMAEPRLPSHLYSFT</sequence>
<dbReference type="GO" id="GO:0004497">
    <property type="term" value="F:monooxygenase activity"/>
    <property type="evidence" value="ECO:0007669"/>
    <property type="project" value="UniProtKB-KW"/>
</dbReference>
<evidence type="ECO:0000313" key="17">
    <source>
        <dbReference type="Proteomes" id="UP000824469"/>
    </source>
</evidence>
<evidence type="ECO:0000256" key="3">
    <source>
        <dbReference type="ARBA" id="ARBA00005122"/>
    </source>
</evidence>
<keyword evidence="9 14" id="KW-0560">Oxidoreductase</keyword>
<evidence type="ECO:0000256" key="8">
    <source>
        <dbReference type="ARBA" id="ARBA00022989"/>
    </source>
</evidence>
<dbReference type="PROSITE" id="PS00086">
    <property type="entry name" value="CYTOCHROME_P450"/>
    <property type="match status" value="1"/>
</dbReference>
<dbReference type="Gene3D" id="1.10.630.10">
    <property type="entry name" value="Cytochrome P450"/>
    <property type="match status" value="1"/>
</dbReference>
<evidence type="ECO:0000256" key="1">
    <source>
        <dbReference type="ARBA" id="ARBA00001971"/>
    </source>
</evidence>
<evidence type="ECO:0000256" key="2">
    <source>
        <dbReference type="ARBA" id="ARBA00004167"/>
    </source>
</evidence>
<dbReference type="OMA" id="PMYTFYL"/>
<dbReference type="InterPro" id="IPR001128">
    <property type="entry name" value="Cyt_P450"/>
</dbReference>
<keyword evidence="14" id="KW-0503">Monooxygenase</keyword>
<name>A0AA38FDJ7_TAXCH</name>
<evidence type="ECO:0000256" key="11">
    <source>
        <dbReference type="ARBA" id="ARBA00023059"/>
    </source>
</evidence>
<dbReference type="InterPro" id="IPR017972">
    <property type="entry name" value="Cyt_P450_CS"/>
</dbReference>
<proteinExistence type="inferred from homology"/>
<keyword evidence="6 15" id="KW-0812">Transmembrane</keyword>
<evidence type="ECO:0000256" key="13">
    <source>
        <dbReference type="PIRSR" id="PIRSR602401-1"/>
    </source>
</evidence>
<dbReference type="InterPro" id="IPR002401">
    <property type="entry name" value="Cyt_P450_E_grp-I"/>
</dbReference>
<dbReference type="Pfam" id="PF00067">
    <property type="entry name" value="p450"/>
    <property type="match status" value="1"/>
</dbReference>
<gene>
    <name evidence="16" type="ORF">KI387_030310</name>
</gene>
<dbReference type="GO" id="GO:0020037">
    <property type="term" value="F:heme binding"/>
    <property type="evidence" value="ECO:0007669"/>
    <property type="project" value="InterPro"/>
</dbReference>
<dbReference type="Proteomes" id="UP000824469">
    <property type="component" value="Unassembled WGS sequence"/>
</dbReference>
<evidence type="ECO:0000256" key="7">
    <source>
        <dbReference type="ARBA" id="ARBA00022723"/>
    </source>
</evidence>
<evidence type="ECO:0000256" key="9">
    <source>
        <dbReference type="ARBA" id="ARBA00023002"/>
    </source>
</evidence>
<dbReference type="FunFam" id="1.10.630.10:FF:000097">
    <property type="entry name" value="Cytochrome P-450 19"/>
    <property type="match status" value="1"/>
</dbReference>
<dbReference type="GO" id="GO:0005506">
    <property type="term" value="F:iron ion binding"/>
    <property type="evidence" value="ECO:0007669"/>
    <property type="project" value="InterPro"/>
</dbReference>
<dbReference type="GO" id="GO:0016705">
    <property type="term" value="F:oxidoreductase activity, acting on paired donors, with incorporation or reduction of molecular oxygen"/>
    <property type="evidence" value="ECO:0007669"/>
    <property type="project" value="InterPro"/>
</dbReference>
<feature type="transmembrane region" description="Helical" evidence="15">
    <location>
        <begin position="6"/>
        <end position="22"/>
    </location>
</feature>
<keyword evidence="12 15" id="KW-0472">Membrane</keyword>
<dbReference type="GO" id="GO:0044550">
    <property type="term" value="P:secondary metabolite biosynthetic process"/>
    <property type="evidence" value="ECO:0007669"/>
    <property type="project" value="UniProtKB-ARBA"/>
</dbReference>
<dbReference type="InterPro" id="IPR036396">
    <property type="entry name" value="Cyt_P450_sf"/>
</dbReference>
<dbReference type="CDD" id="cd20618">
    <property type="entry name" value="CYP71_clan"/>
    <property type="match status" value="1"/>
</dbReference>
<keyword evidence="5 13" id="KW-0349">Heme</keyword>
<organism evidence="16 17">
    <name type="scientific">Taxus chinensis</name>
    <name type="common">Chinese yew</name>
    <name type="synonym">Taxus wallichiana var. chinensis</name>
    <dbReference type="NCBI Taxonomy" id="29808"/>
    <lineage>
        <taxon>Eukaryota</taxon>
        <taxon>Viridiplantae</taxon>
        <taxon>Streptophyta</taxon>
        <taxon>Embryophyta</taxon>
        <taxon>Tracheophyta</taxon>
        <taxon>Spermatophyta</taxon>
        <taxon>Pinopsida</taxon>
        <taxon>Pinidae</taxon>
        <taxon>Conifers II</taxon>
        <taxon>Cupressales</taxon>
        <taxon>Taxaceae</taxon>
        <taxon>Taxus</taxon>
    </lineage>
</organism>
<keyword evidence="11" id="KW-0876">Taxol biosynthesis</keyword>
<evidence type="ECO:0000313" key="16">
    <source>
        <dbReference type="EMBL" id="KAH9298628.1"/>
    </source>
</evidence>
<comment type="subcellular location">
    <subcellularLocation>
        <location evidence="2">Membrane</location>
        <topology evidence="2">Single-pass membrane protein</topology>
    </subcellularLocation>
</comment>
<dbReference type="PRINTS" id="PR00385">
    <property type="entry name" value="P450"/>
</dbReference>
<dbReference type="GO" id="GO:0042617">
    <property type="term" value="P:paclitaxel biosynthetic process"/>
    <property type="evidence" value="ECO:0007669"/>
    <property type="project" value="UniProtKB-KW"/>
</dbReference>
<evidence type="ECO:0000256" key="6">
    <source>
        <dbReference type="ARBA" id="ARBA00022692"/>
    </source>
</evidence>
<keyword evidence="17" id="KW-1185">Reference proteome</keyword>
<dbReference type="SUPFAM" id="SSF48264">
    <property type="entry name" value="Cytochrome P450"/>
    <property type="match status" value="1"/>
</dbReference>
<evidence type="ECO:0000256" key="14">
    <source>
        <dbReference type="RuleBase" id="RU000461"/>
    </source>
</evidence>
<dbReference type="PRINTS" id="PR00463">
    <property type="entry name" value="EP450I"/>
</dbReference>
<dbReference type="PANTHER" id="PTHR47944">
    <property type="entry name" value="CYTOCHROME P450 98A9"/>
    <property type="match status" value="1"/>
</dbReference>
<accession>A0AA38FDJ7</accession>
<evidence type="ECO:0000256" key="10">
    <source>
        <dbReference type="ARBA" id="ARBA00023004"/>
    </source>
</evidence>
<evidence type="ECO:0008006" key="18">
    <source>
        <dbReference type="Google" id="ProtNLM"/>
    </source>
</evidence>
<comment type="caution">
    <text evidence="16">The sequence shown here is derived from an EMBL/GenBank/DDBJ whole genome shotgun (WGS) entry which is preliminary data.</text>
</comment>
<dbReference type="AlphaFoldDB" id="A0AA38FDJ7"/>
<protein>
    <recommendedName>
        <fullName evidence="18">Cytochrome P450</fullName>
    </recommendedName>
</protein>
<evidence type="ECO:0000256" key="12">
    <source>
        <dbReference type="ARBA" id="ARBA00023136"/>
    </source>
</evidence>
<feature type="binding site" description="axial binding residue" evidence="13">
    <location>
        <position position="442"/>
    </location>
    <ligand>
        <name>heme</name>
        <dbReference type="ChEBI" id="CHEBI:30413"/>
    </ligand>
    <ligandPart>
        <name>Fe</name>
        <dbReference type="ChEBI" id="CHEBI:18248"/>
    </ligandPart>
</feature>
<keyword evidence="8 15" id="KW-1133">Transmembrane helix</keyword>
<reference evidence="16 17" key="1">
    <citation type="journal article" date="2021" name="Nat. Plants">
        <title>The Taxus genome provides insights into paclitaxel biosynthesis.</title>
        <authorList>
            <person name="Xiong X."/>
            <person name="Gou J."/>
            <person name="Liao Q."/>
            <person name="Li Y."/>
            <person name="Zhou Q."/>
            <person name="Bi G."/>
            <person name="Li C."/>
            <person name="Du R."/>
            <person name="Wang X."/>
            <person name="Sun T."/>
            <person name="Guo L."/>
            <person name="Liang H."/>
            <person name="Lu P."/>
            <person name="Wu Y."/>
            <person name="Zhang Z."/>
            <person name="Ro D.K."/>
            <person name="Shang Y."/>
            <person name="Huang S."/>
            <person name="Yan J."/>
        </authorList>
    </citation>
    <scope>NUCLEOTIDE SEQUENCE [LARGE SCALE GENOMIC DNA]</scope>
    <source>
        <strain evidence="16">Ta-2019</strain>
    </source>
</reference>
<evidence type="ECO:0000256" key="15">
    <source>
        <dbReference type="SAM" id="Phobius"/>
    </source>
</evidence>
<comment type="cofactor">
    <cofactor evidence="1 13">
        <name>heme</name>
        <dbReference type="ChEBI" id="CHEBI:30413"/>
    </cofactor>
</comment>
<dbReference type="GO" id="GO:0016020">
    <property type="term" value="C:membrane"/>
    <property type="evidence" value="ECO:0007669"/>
    <property type="project" value="UniProtKB-SubCell"/>
</dbReference>
<dbReference type="EMBL" id="JAHRHJ020000010">
    <property type="protein sequence ID" value="KAH9298628.1"/>
    <property type="molecule type" value="Genomic_DNA"/>
</dbReference>
<evidence type="ECO:0000256" key="4">
    <source>
        <dbReference type="ARBA" id="ARBA00010617"/>
    </source>
</evidence>
<keyword evidence="7 13" id="KW-0479">Metal-binding</keyword>
<comment type="pathway">
    <text evidence="3">Alkaloid biosynthesis; taxol biosynthesis.</text>
</comment>
<keyword evidence="10 13" id="KW-0408">Iron</keyword>
<dbReference type="PANTHER" id="PTHR47944:SF4">
    <property type="entry name" value="OS09G0441700 PROTEIN"/>
    <property type="match status" value="1"/>
</dbReference>
<comment type="similarity">
    <text evidence="4 14">Belongs to the cytochrome P450 family.</text>
</comment>
<evidence type="ECO:0000256" key="5">
    <source>
        <dbReference type="ARBA" id="ARBA00022617"/>
    </source>
</evidence>